<gene>
    <name evidence="1" type="ORF">R1flu_010362</name>
</gene>
<keyword evidence="2" id="KW-1185">Reference proteome</keyword>
<name>A0ABD1Z4X7_9MARC</name>
<reference evidence="1 2" key="1">
    <citation type="submission" date="2024-09" db="EMBL/GenBank/DDBJ databases">
        <title>Chromosome-scale assembly of Riccia fluitans.</title>
        <authorList>
            <person name="Paukszto L."/>
            <person name="Sawicki J."/>
            <person name="Karawczyk K."/>
            <person name="Piernik-Szablinska J."/>
            <person name="Szczecinska M."/>
            <person name="Mazdziarz M."/>
        </authorList>
    </citation>
    <scope>NUCLEOTIDE SEQUENCE [LARGE SCALE GENOMIC DNA]</scope>
    <source>
        <strain evidence="1">Rf_01</strain>
        <tissue evidence="1">Aerial parts of the thallus</tissue>
    </source>
</reference>
<accession>A0ABD1Z4X7</accession>
<dbReference type="Proteomes" id="UP001605036">
    <property type="component" value="Unassembled WGS sequence"/>
</dbReference>
<sequence length="157" mass="17272">MLDYDEFLERGICFPMWMHVIDVGASLRGARMVFLSGLMRSTLPEHDVRDSFCFLTSGRAAKPAYQAFVATATPEVWNFSGSIPFLLIPGRSTLEAKAALHDGIRGPRGPRGPWLLNRGVLEFLNGQARLPSAVRSDPLRLVRGLVGTYTSRGAARP</sequence>
<comment type="caution">
    <text evidence="1">The sequence shown here is derived from an EMBL/GenBank/DDBJ whole genome shotgun (WGS) entry which is preliminary data.</text>
</comment>
<evidence type="ECO:0000313" key="1">
    <source>
        <dbReference type="EMBL" id="KAL2642775.1"/>
    </source>
</evidence>
<proteinExistence type="predicted"/>
<dbReference type="AlphaFoldDB" id="A0ABD1Z4X7"/>
<dbReference type="EMBL" id="JBHFFA010000002">
    <property type="protein sequence ID" value="KAL2642775.1"/>
    <property type="molecule type" value="Genomic_DNA"/>
</dbReference>
<protein>
    <submittedName>
        <fullName evidence="1">Uncharacterized protein</fullName>
    </submittedName>
</protein>
<organism evidence="1 2">
    <name type="scientific">Riccia fluitans</name>
    <dbReference type="NCBI Taxonomy" id="41844"/>
    <lineage>
        <taxon>Eukaryota</taxon>
        <taxon>Viridiplantae</taxon>
        <taxon>Streptophyta</taxon>
        <taxon>Embryophyta</taxon>
        <taxon>Marchantiophyta</taxon>
        <taxon>Marchantiopsida</taxon>
        <taxon>Marchantiidae</taxon>
        <taxon>Marchantiales</taxon>
        <taxon>Ricciaceae</taxon>
        <taxon>Riccia</taxon>
    </lineage>
</organism>
<evidence type="ECO:0000313" key="2">
    <source>
        <dbReference type="Proteomes" id="UP001605036"/>
    </source>
</evidence>